<gene>
    <name evidence="1" type="ORF">GOP47_0019714</name>
</gene>
<proteinExistence type="predicted"/>
<evidence type="ECO:0000313" key="2">
    <source>
        <dbReference type="Proteomes" id="UP000886520"/>
    </source>
</evidence>
<evidence type="ECO:0000313" key="1">
    <source>
        <dbReference type="EMBL" id="KAI5065019.1"/>
    </source>
</evidence>
<organism evidence="1 2">
    <name type="scientific">Adiantum capillus-veneris</name>
    <name type="common">Maidenhair fern</name>
    <dbReference type="NCBI Taxonomy" id="13818"/>
    <lineage>
        <taxon>Eukaryota</taxon>
        <taxon>Viridiplantae</taxon>
        <taxon>Streptophyta</taxon>
        <taxon>Embryophyta</taxon>
        <taxon>Tracheophyta</taxon>
        <taxon>Polypodiopsida</taxon>
        <taxon>Polypodiidae</taxon>
        <taxon>Polypodiales</taxon>
        <taxon>Pteridineae</taxon>
        <taxon>Pteridaceae</taxon>
        <taxon>Vittarioideae</taxon>
        <taxon>Adiantum</taxon>
    </lineage>
</organism>
<sequence length="110" mass="12041">MRSDNDTTCLLVCGRAVARVRWLVADLVGLGAMQVVRWVGDELFLAGVLHARSAVHTPSMTTALSRTLITTREVVLIGNTKRWAACVWHARLTSSVTYPSPSSHPAILSW</sequence>
<dbReference type="Proteomes" id="UP000886520">
    <property type="component" value="Chromosome 19"/>
</dbReference>
<dbReference type="EMBL" id="JABFUD020000019">
    <property type="protein sequence ID" value="KAI5065019.1"/>
    <property type="molecule type" value="Genomic_DNA"/>
</dbReference>
<accession>A0A9D4Z818</accession>
<protein>
    <submittedName>
        <fullName evidence="1">Uncharacterized protein</fullName>
    </submittedName>
</protein>
<comment type="caution">
    <text evidence="1">The sequence shown here is derived from an EMBL/GenBank/DDBJ whole genome shotgun (WGS) entry which is preliminary data.</text>
</comment>
<keyword evidence="2" id="KW-1185">Reference proteome</keyword>
<reference evidence="1" key="1">
    <citation type="submission" date="2021-01" db="EMBL/GenBank/DDBJ databases">
        <title>Adiantum capillus-veneris genome.</title>
        <authorList>
            <person name="Fang Y."/>
            <person name="Liao Q."/>
        </authorList>
    </citation>
    <scope>NUCLEOTIDE SEQUENCE</scope>
    <source>
        <strain evidence="1">H3</strain>
        <tissue evidence="1">Leaf</tissue>
    </source>
</reference>
<name>A0A9D4Z818_ADICA</name>
<dbReference type="AlphaFoldDB" id="A0A9D4Z818"/>